<keyword evidence="5 13" id="KW-0378">Hydrolase</keyword>
<dbReference type="Proteomes" id="UP001212152">
    <property type="component" value="Unassembled WGS sequence"/>
</dbReference>
<comment type="catalytic activity">
    <reaction evidence="8">
        <text>N(4)-(alpha-D-Man-(1-&gt;2)-alpha-D-Man-(1-&gt;2)-alpha-D-Man-(1-&gt;3)-[alpha-D-Man-(1-&gt;3)-[alpha-D-Man-(1-&gt;2)-alpha-D-Man-(1-&gt;6)]-alpha-D-Man-(1-&gt;6)]-beta-D-Man-(1-&gt;4)-beta-D-GlcNAc-(1-&gt;4)-beta-D-GlcNAc)-L-asparaginyl-[protein] (N-glucan mannose isomer 8A1,2,3B1,3) + 3 H2O = N(4)-(alpha-D-Man-(1-&gt;3)-[alpha-D-Man-(1-&gt;3)-[alpha-D-Man-(1-&gt;6)]-alpha-D-Man-(1-&gt;6)]-beta-D-Man-(1-&gt;4)-beta-D-GlcNAc-(1-&gt;4)-beta-D-GlcNAc)-L-asparaginyl-[protein] (N-glucan mannose isomer 5A1,2) + 3 beta-D-mannose</text>
        <dbReference type="Rhea" id="RHEA:56028"/>
        <dbReference type="Rhea" id="RHEA-COMP:14358"/>
        <dbReference type="Rhea" id="RHEA-COMP:14367"/>
        <dbReference type="ChEBI" id="CHEBI:15377"/>
        <dbReference type="ChEBI" id="CHEBI:28563"/>
        <dbReference type="ChEBI" id="CHEBI:59087"/>
        <dbReference type="ChEBI" id="CHEBI:60628"/>
        <dbReference type="EC" id="3.2.1.113"/>
    </reaction>
</comment>
<keyword evidence="13" id="KW-0326">Glycosidase</keyword>
<evidence type="ECO:0000256" key="10">
    <source>
        <dbReference type="PIRSR" id="PIRSR601382-1"/>
    </source>
</evidence>
<dbReference type="PANTHER" id="PTHR11742:SF55">
    <property type="entry name" value="ENDOPLASMIC RETICULUM MANNOSYL-OLIGOSACCHARIDE 1,2-ALPHA-MANNOSIDASE"/>
    <property type="match status" value="1"/>
</dbReference>
<dbReference type="GO" id="GO:0004571">
    <property type="term" value="F:mannosyl-oligosaccharide 1,2-alpha-mannosidase activity"/>
    <property type="evidence" value="ECO:0007669"/>
    <property type="project" value="UniProtKB-EC"/>
</dbReference>
<evidence type="ECO:0000256" key="11">
    <source>
        <dbReference type="PIRSR" id="PIRSR601382-2"/>
    </source>
</evidence>
<keyword evidence="15" id="KW-1185">Reference proteome</keyword>
<dbReference type="Pfam" id="PF01532">
    <property type="entry name" value="Glyco_hydro_47"/>
    <property type="match status" value="1"/>
</dbReference>
<dbReference type="InterPro" id="IPR036026">
    <property type="entry name" value="Seven-hairpin_glycosidases"/>
</dbReference>
<dbReference type="GO" id="GO:0016020">
    <property type="term" value="C:membrane"/>
    <property type="evidence" value="ECO:0007669"/>
    <property type="project" value="InterPro"/>
</dbReference>
<dbReference type="GO" id="GO:0005802">
    <property type="term" value="C:trans-Golgi network"/>
    <property type="evidence" value="ECO:0007669"/>
    <property type="project" value="TreeGrafter"/>
</dbReference>
<comment type="caution">
    <text evidence="14">The sequence shown here is derived from an EMBL/GenBank/DDBJ whole genome shotgun (WGS) entry which is preliminary data.</text>
</comment>
<evidence type="ECO:0000256" key="3">
    <source>
        <dbReference type="ARBA" id="ARBA00007658"/>
    </source>
</evidence>
<comment type="catalytic activity">
    <reaction evidence="9">
        <text>N(4)-(alpha-D-Man-(1-&gt;2)-alpha-D-Man-(1-&gt;2)-alpha-D-Man-(1-&gt;3)-[alpha-D-Man-(1-&gt;2)-alpha-D-Man-(1-&gt;3)-[alpha-D-Man-(1-&gt;2)-alpha-D-Man-(1-&gt;6)]-alpha-D-Man-(1-&gt;6)]-beta-D-Man-(1-&gt;4)-beta-D-GlcNAc-(1-&gt;4)-beta-D-GlcNAc)-L-asparaginyl-[protein] (N-glucan mannose isomer 9A1,2,3B1,2,3) + 4 H2O = N(4)-(alpha-D-Man-(1-&gt;3)-[alpha-D-Man-(1-&gt;3)-[alpha-D-Man-(1-&gt;6)]-alpha-D-Man-(1-&gt;6)]-beta-D-Man-(1-&gt;4)-beta-D-GlcNAc-(1-&gt;4)-beta-D-GlcNAc)-L-asparaginyl-[protein] (N-glucan mannose isomer 5A1,2) + 4 beta-D-mannose</text>
        <dbReference type="Rhea" id="RHEA:56008"/>
        <dbReference type="Rhea" id="RHEA-COMP:14356"/>
        <dbReference type="Rhea" id="RHEA-COMP:14367"/>
        <dbReference type="ChEBI" id="CHEBI:15377"/>
        <dbReference type="ChEBI" id="CHEBI:28563"/>
        <dbReference type="ChEBI" id="CHEBI:59087"/>
        <dbReference type="ChEBI" id="CHEBI:139493"/>
        <dbReference type="EC" id="3.2.1.113"/>
    </reaction>
</comment>
<evidence type="ECO:0000256" key="2">
    <source>
        <dbReference type="ARBA" id="ARBA00004922"/>
    </source>
</evidence>
<evidence type="ECO:0000256" key="6">
    <source>
        <dbReference type="ARBA" id="ARBA00022837"/>
    </source>
</evidence>
<dbReference type="InterPro" id="IPR050749">
    <property type="entry name" value="Glycosyl_Hydrolase_47"/>
</dbReference>
<evidence type="ECO:0000256" key="5">
    <source>
        <dbReference type="ARBA" id="ARBA00022801"/>
    </source>
</evidence>
<evidence type="ECO:0000256" key="7">
    <source>
        <dbReference type="ARBA" id="ARBA00023157"/>
    </source>
</evidence>
<feature type="active site" description="Proton donor" evidence="10">
    <location>
        <position position="215"/>
    </location>
</feature>
<evidence type="ECO:0000313" key="14">
    <source>
        <dbReference type="EMBL" id="KAJ3183817.1"/>
    </source>
</evidence>
<dbReference type="GO" id="GO:0036503">
    <property type="term" value="P:ERAD pathway"/>
    <property type="evidence" value="ECO:0007669"/>
    <property type="project" value="UniProtKB-ARBA"/>
</dbReference>
<sequence>MSQEPLLIDVRTRRAREDGFIPSPYDAAADIDFLNRRARPDRSHVVSIRWGAEDDADAARIKYNKAAKASGLWKRLAVYATITLLACFGLWSYASRPSVTPLPDTAGAVLSKVVSDVAPKKVGPPRVQSEWDTRAQSVVEAFQHAWRGYEAYAWGFDELKPISHTHSTWMNVGMTIIDSLDTALVMGQPEIFQKALNWVAKDLKFDYDGDSNVFELTIRVLGGLLSAHHMTDFKHPELLTRAKELADILLLAFDTPSKLPLESINFATRTPRAANSGAGPGSTAEITTLALEFKYLAFVTGDKKYWDAVETIGKVIAKLDKTDGLAPIFISTSTGEWFSREIRLGSRGDSYYEYLGKQYLLTNDLFYLDEYRKAVAGIRKHLLGISHPNEYFFIGELPSGVVEVFSGLAPKMDHLVCFMPGTLAVVATRGKQVATTAQRLALELVDLLDLELAEELGTACWQQYSQVLTGLAPEIVYWNTKPREMDDTNSTSDPSLAEQEFNRHKLGVSAPRPATASRYVEGVLKNDIPVADVPHRGASLRPPMSGRPIEEDFKIHPQDAHNLLRPETIESFFVLYRVTGDPIWRERGWEMFQAFEKWCKVEGGGYTSLNDVRVEPPPKRDKMETFFLGETLKYFYLLFADPPTNDDTEASRRLVNLQKFVLNTEAHPLPIFQPPKNFQ</sequence>
<dbReference type="SUPFAM" id="SSF48225">
    <property type="entry name" value="Seven-hairpin glycosidases"/>
    <property type="match status" value="1"/>
</dbReference>
<dbReference type="InterPro" id="IPR012341">
    <property type="entry name" value="6hp_glycosidase-like_sf"/>
</dbReference>
<evidence type="ECO:0000256" key="1">
    <source>
        <dbReference type="ARBA" id="ARBA00001913"/>
    </source>
</evidence>
<dbReference type="EC" id="3.2.1.-" evidence="13"/>
<keyword evidence="4 11" id="KW-0479">Metal-binding</keyword>
<comment type="cofactor">
    <cofactor evidence="1 11">
        <name>Ca(2+)</name>
        <dbReference type="ChEBI" id="CHEBI:29108"/>
    </cofactor>
</comment>
<feature type="active site" evidence="10">
    <location>
        <position position="567"/>
    </location>
</feature>
<proteinExistence type="inferred from homology"/>
<feature type="active site" description="Proton donor" evidence="10">
    <location>
        <position position="474"/>
    </location>
</feature>
<evidence type="ECO:0000256" key="4">
    <source>
        <dbReference type="ARBA" id="ARBA00022723"/>
    </source>
</evidence>
<organism evidence="14 15">
    <name type="scientific">Geranomyces variabilis</name>
    <dbReference type="NCBI Taxonomy" id="109894"/>
    <lineage>
        <taxon>Eukaryota</taxon>
        <taxon>Fungi</taxon>
        <taxon>Fungi incertae sedis</taxon>
        <taxon>Chytridiomycota</taxon>
        <taxon>Chytridiomycota incertae sedis</taxon>
        <taxon>Chytridiomycetes</taxon>
        <taxon>Spizellomycetales</taxon>
        <taxon>Powellomycetaceae</taxon>
        <taxon>Geranomyces</taxon>
    </lineage>
</organism>
<gene>
    <name evidence="14" type="primary">MNS1_2</name>
    <name evidence="14" type="ORF">HDU87_005933</name>
</gene>
<feature type="disulfide bond" evidence="12">
    <location>
        <begin position="417"/>
        <end position="460"/>
    </location>
</feature>
<dbReference type="EMBL" id="JADGJQ010000005">
    <property type="protein sequence ID" value="KAJ3183817.1"/>
    <property type="molecule type" value="Genomic_DNA"/>
</dbReference>
<reference evidence="14" key="1">
    <citation type="submission" date="2020-05" db="EMBL/GenBank/DDBJ databases">
        <title>Phylogenomic resolution of chytrid fungi.</title>
        <authorList>
            <person name="Stajich J.E."/>
            <person name="Amses K."/>
            <person name="Simmons R."/>
            <person name="Seto K."/>
            <person name="Myers J."/>
            <person name="Bonds A."/>
            <person name="Quandt C.A."/>
            <person name="Barry K."/>
            <person name="Liu P."/>
            <person name="Grigoriev I."/>
            <person name="Longcore J.E."/>
            <person name="James T.Y."/>
        </authorList>
    </citation>
    <scope>NUCLEOTIDE SEQUENCE</scope>
    <source>
        <strain evidence="14">JEL0379</strain>
    </source>
</reference>
<evidence type="ECO:0000313" key="15">
    <source>
        <dbReference type="Proteomes" id="UP001212152"/>
    </source>
</evidence>
<name>A0AAD5XQ63_9FUNG</name>
<dbReference type="GO" id="GO:0005975">
    <property type="term" value="P:carbohydrate metabolic process"/>
    <property type="evidence" value="ECO:0007669"/>
    <property type="project" value="InterPro"/>
</dbReference>
<dbReference type="PANTHER" id="PTHR11742">
    <property type="entry name" value="MANNOSYL-OLIGOSACCHARIDE ALPHA-1,2-MANNOSIDASE-RELATED"/>
    <property type="match status" value="1"/>
</dbReference>
<evidence type="ECO:0000256" key="8">
    <source>
        <dbReference type="ARBA" id="ARBA00047669"/>
    </source>
</evidence>
<keyword evidence="7 12" id="KW-1015">Disulfide bond</keyword>
<dbReference type="Gene3D" id="1.50.10.10">
    <property type="match status" value="2"/>
</dbReference>
<feature type="binding site" evidence="11">
    <location>
        <position position="664"/>
    </location>
    <ligand>
        <name>Ca(2+)</name>
        <dbReference type="ChEBI" id="CHEBI:29108"/>
    </ligand>
</feature>
<evidence type="ECO:0000256" key="13">
    <source>
        <dbReference type="RuleBase" id="RU361193"/>
    </source>
</evidence>
<keyword evidence="6 11" id="KW-0106">Calcium</keyword>
<comment type="similarity">
    <text evidence="3 13">Belongs to the glycosyl hydrolase 47 family.</text>
</comment>
<dbReference type="InterPro" id="IPR001382">
    <property type="entry name" value="Glyco_hydro_47"/>
</dbReference>
<accession>A0AAD5XQ63</accession>
<feature type="active site" evidence="10">
    <location>
        <position position="349"/>
    </location>
</feature>
<dbReference type="GO" id="GO:0005509">
    <property type="term" value="F:calcium ion binding"/>
    <property type="evidence" value="ECO:0007669"/>
    <property type="project" value="InterPro"/>
</dbReference>
<dbReference type="GO" id="GO:0005783">
    <property type="term" value="C:endoplasmic reticulum"/>
    <property type="evidence" value="ECO:0007669"/>
    <property type="project" value="TreeGrafter"/>
</dbReference>
<dbReference type="PRINTS" id="PR00747">
    <property type="entry name" value="GLYHDRLASE47"/>
</dbReference>
<dbReference type="AlphaFoldDB" id="A0AAD5XQ63"/>
<comment type="pathway">
    <text evidence="2">Protein modification; protein glycosylation.</text>
</comment>
<evidence type="ECO:0000256" key="9">
    <source>
        <dbReference type="ARBA" id="ARBA00048605"/>
    </source>
</evidence>
<protein>
    <recommendedName>
        <fullName evidence="13">alpha-1,2-Mannosidase</fullName>
        <ecNumber evidence="13">3.2.1.-</ecNumber>
    </recommendedName>
</protein>
<dbReference type="GO" id="GO:0005768">
    <property type="term" value="C:endosome"/>
    <property type="evidence" value="ECO:0007669"/>
    <property type="project" value="TreeGrafter"/>
</dbReference>
<evidence type="ECO:0000256" key="12">
    <source>
        <dbReference type="PIRSR" id="PIRSR601382-3"/>
    </source>
</evidence>